<protein>
    <submittedName>
        <fullName evidence="1">Uncharacterized protein</fullName>
    </submittedName>
</protein>
<evidence type="ECO:0000313" key="2">
    <source>
        <dbReference type="Proteomes" id="UP000824093"/>
    </source>
</evidence>
<reference evidence="1" key="1">
    <citation type="submission" date="2020-10" db="EMBL/GenBank/DDBJ databases">
        <authorList>
            <person name="Gilroy R."/>
        </authorList>
    </citation>
    <scope>NUCLEOTIDE SEQUENCE</scope>
    <source>
        <strain evidence="1">CHK195-15760</strain>
    </source>
</reference>
<proteinExistence type="predicted"/>
<dbReference type="Proteomes" id="UP000824093">
    <property type="component" value="Unassembled WGS sequence"/>
</dbReference>
<sequence>MCEYCNTKIYIVKRKIMKDLMQPLTYEGALRQQLEDITGIKFLEIKNNYCPMCGRKIEEEK</sequence>
<dbReference type="EMBL" id="DVNH01000016">
    <property type="protein sequence ID" value="HIU51428.1"/>
    <property type="molecule type" value="Genomic_DNA"/>
</dbReference>
<comment type="caution">
    <text evidence="1">The sequence shown here is derived from an EMBL/GenBank/DDBJ whole genome shotgun (WGS) entry which is preliminary data.</text>
</comment>
<organism evidence="1 2">
    <name type="scientific">Candidatus Merdicola faecigallinarum</name>
    <dbReference type="NCBI Taxonomy" id="2840862"/>
    <lineage>
        <taxon>Bacteria</taxon>
        <taxon>Bacillati</taxon>
        <taxon>Bacillota</taxon>
        <taxon>Clostridia</taxon>
        <taxon>Candidatus Merdicola</taxon>
    </lineage>
</organism>
<reference evidence="1" key="2">
    <citation type="journal article" date="2021" name="PeerJ">
        <title>Extensive microbial diversity within the chicken gut microbiome revealed by metagenomics and culture.</title>
        <authorList>
            <person name="Gilroy R."/>
            <person name="Ravi A."/>
            <person name="Getino M."/>
            <person name="Pursley I."/>
            <person name="Horton D.L."/>
            <person name="Alikhan N.F."/>
            <person name="Baker D."/>
            <person name="Gharbi K."/>
            <person name="Hall N."/>
            <person name="Watson M."/>
            <person name="Adriaenssens E.M."/>
            <person name="Foster-Nyarko E."/>
            <person name="Jarju S."/>
            <person name="Secka A."/>
            <person name="Antonio M."/>
            <person name="Oren A."/>
            <person name="Chaudhuri R.R."/>
            <person name="La Ragione R."/>
            <person name="Hildebrand F."/>
            <person name="Pallen M.J."/>
        </authorList>
    </citation>
    <scope>NUCLEOTIDE SEQUENCE</scope>
    <source>
        <strain evidence="1">CHK195-15760</strain>
    </source>
</reference>
<evidence type="ECO:0000313" key="1">
    <source>
        <dbReference type="EMBL" id="HIU51428.1"/>
    </source>
</evidence>
<accession>A0A9D1S9J1</accession>
<gene>
    <name evidence="1" type="ORF">IAB70_02210</name>
</gene>
<name>A0A9D1S9J1_9FIRM</name>
<dbReference type="AlphaFoldDB" id="A0A9D1S9J1"/>